<keyword evidence="3" id="KW-1185">Reference proteome</keyword>
<protein>
    <submittedName>
        <fullName evidence="2">Alpha/beta hydrolase family protein</fullName>
    </submittedName>
</protein>
<organism evidence="2 3">
    <name type="scientific">Candidatus Accumulibacter adjunctus</name>
    <dbReference type="NCBI Taxonomy" id="1454001"/>
    <lineage>
        <taxon>Bacteria</taxon>
        <taxon>Pseudomonadati</taxon>
        <taxon>Pseudomonadota</taxon>
        <taxon>Betaproteobacteria</taxon>
        <taxon>Candidatus Accumulibacter</taxon>
    </lineage>
</organism>
<reference evidence="2" key="1">
    <citation type="submission" date="2014-02" db="EMBL/GenBank/DDBJ databases">
        <title>Expanding our view of genomic diversity in Candidatus Accumulibacter clades.</title>
        <authorList>
            <person name="Skennerton C.T."/>
            <person name="Barr J.J."/>
            <person name="Slater F.R."/>
            <person name="Bond P.L."/>
            <person name="Tyson G.W."/>
        </authorList>
    </citation>
    <scope>NUCLEOTIDE SEQUENCE [LARGE SCALE GENOMIC DNA]</scope>
</reference>
<dbReference type="GO" id="GO:0016787">
    <property type="term" value="F:hydrolase activity"/>
    <property type="evidence" value="ECO:0007669"/>
    <property type="project" value="UniProtKB-KW"/>
</dbReference>
<keyword evidence="2" id="KW-0378">Hydrolase</keyword>
<evidence type="ECO:0000313" key="2">
    <source>
        <dbReference type="EMBL" id="EXI68376.1"/>
    </source>
</evidence>
<proteinExistence type="predicted"/>
<dbReference type="SUPFAM" id="SSF53474">
    <property type="entry name" value="alpha/beta-Hydrolases"/>
    <property type="match status" value="1"/>
</dbReference>
<dbReference type="Proteomes" id="UP000020218">
    <property type="component" value="Unassembled WGS sequence"/>
</dbReference>
<dbReference type="EMBL" id="JFAX01000005">
    <property type="protein sequence ID" value="EXI68376.1"/>
    <property type="molecule type" value="Genomic_DNA"/>
</dbReference>
<sequence length="395" mass="42757">MRRWLAHLFLAALTHLLGIAMATAADGMPQLPATLNEEVRMLTVVTGSSSVELETTFFVPPGVGPFPLVVINHGQTTGEPRFDPRARHVVASREFLQRGYLVAIPMRPGFSKSGGSHAAPRCNIEEHARLEAETIIAFLREVRLRPDVDPDRILLVGEAEGGIAAMAVAATGFPGLRGILNIAGGLRSSAAGCLWQEALVAAFAAFGRSSTVPSLWFYGNDDSSSDSQLPGDMWRAYHDAGGRAELIRHATSAAGDTRTMFASPQGVAVWWPDSERFLREIGLPTEHRFSPGSTPKPKRTGYAALSDSDALPYLDDRRRELYRRFLTLPLPRAFAIATTGNVGWAQGGTDPLAAALDNCERAARRSCALYAVDDEVVWQLAETSRSVAADPLREP</sequence>
<evidence type="ECO:0000256" key="1">
    <source>
        <dbReference type="SAM" id="SignalP"/>
    </source>
</evidence>
<comment type="caution">
    <text evidence="2">The sequence shown here is derived from an EMBL/GenBank/DDBJ whole genome shotgun (WGS) entry which is preliminary data.</text>
</comment>
<feature type="signal peptide" evidence="1">
    <location>
        <begin position="1"/>
        <end position="24"/>
    </location>
</feature>
<dbReference type="STRING" id="1454001.AW08_01157"/>
<keyword evidence="1" id="KW-0732">Signal</keyword>
<evidence type="ECO:0000313" key="3">
    <source>
        <dbReference type="Proteomes" id="UP000020218"/>
    </source>
</evidence>
<feature type="chain" id="PRO_5001462144" evidence="1">
    <location>
        <begin position="25"/>
        <end position="395"/>
    </location>
</feature>
<dbReference type="Gene3D" id="3.40.50.1820">
    <property type="entry name" value="alpha/beta hydrolase"/>
    <property type="match status" value="1"/>
</dbReference>
<gene>
    <name evidence="2" type="ORF">AW08_01157</name>
</gene>
<dbReference type="InterPro" id="IPR029058">
    <property type="entry name" value="AB_hydrolase_fold"/>
</dbReference>
<dbReference type="AlphaFoldDB" id="A0A011N0I0"/>
<accession>A0A011N0I0</accession>
<dbReference type="PATRIC" id="fig|1454001.3.peg.1180"/>
<name>A0A011N0I0_9PROT</name>